<evidence type="ECO:0000256" key="4">
    <source>
        <dbReference type="ARBA" id="ARBA00022490"/>
    </source>
</evidence>
<name>A0A5F8G3V2_MONDO</name>
<evidence type="ECO:0000256" key="5">
    <source>
        <dbReference type="ARBA" id="ARBA00022553"/>
    </source>
</evidence>
<dbReference type="AlphaFoldDB" id="A0A5F8G3V2"/>
<comment type="subcellular location">
    <subcellularLocation>
        <location evidence="2">Cytoplasm</location>
    </subcellularLocation>
    <subcellularLocation>
        <location evidence="1">Nucleus</location>
    </subcellularLocation>
</comment>
<evidence type="ECO:0000256" key="7">
    <source>
        <dbReference type="SAM" id="MobiDB-lite"/>
    </source>
</evidence>
<accession>A0A5F8G3V2</accession>
<keyword evidence="5" id="KW-0597">Phosphoprotein</keyword>
<organism evidence="8 9">
    <name type="scientific">Monodelphis domestica</name>
    <name type="common">Gray short-tailed opossum</name>
    <dbReference type="NCBI Taxonomy" id="13616"/>
    <lineage>
        <taxon>Eukaryota</taxon>
        <taxon>Metazoa</taxon>
        <taxon>Chordata</taxon>
        <taxon>Craniata</taxon>
        <taxon>Vertebrata</taxon>
        <taxon>Euteleostomi</taxon>
        <taxon>Mammalia</taxon>
        <taxon>Metatheria</taxon>
        <taxon>Didelphimorphia</taxon>
        <taxon>Didelphidae</taxon>
        <taxon>Monodelphis</taxon>
    </lineage>
</organism>
<reference evidence="8" key="3">
    <citation type="submission" date="2025-09" db="UniProtKB">
        <authorList>
            <consortium name="Ensembl"/>
        </authorList>
    </citation>
    <scope>IDENTIFICATION</scope>
</reference>
<dbReference type="Proteomes" id="UP000002280">
    <property type="component" value="Chromosome 8"/>
</dbReference>
<dbReference type="InParanoid" id="A0A5F8G3V2"/>
<dbReference type="Bgee" id="ENSMODG00000049680">
    <property type="expression patterns" value="Expressed in blood and 6 other cell types or tissues"/>
</dbReference>
<evidence type="ECO:0000256" key="6">
    <source>
        <dbReference type="ARBA" id="ARBA00023242"/>
    </source>
</evidence>
<dbReference type="Pfam" id="PF17054">
    <property type="entry name" value="JUPITER"/>
    <property type="match status" value="1"/>
</dbReference>
<dbReference type="InterPro" id="IPR033335">
    <property type="entry name" value="JUPITER"/>
</dbReference>
<feature type="region of interest" description="Disordered" evidence="7">
    <location>
        <begin position="1"/>
        <end position="62"/>
    </location>
</feature>
<evidence type="ECO:0000313" key="9">
    <source>
        <dbReference type="Proteomes" id="UP000002280"/>
    </source>
</evidence>
<sequence length="94" mass="10369">MFQGLENEGGKPNSRGTKPPGGDSSNLFGTPEEVIPSNRPNRMASNIFGASKEPQNTPKRSNPPGGFMVVCFMMCMNTCKECIKCWKYYSTKNI</sequence>
<dbReference type="PANTHER" id="PTHR34930">
    <property type="entry name" value="GEO05313P1"/>
    <property type="match status" value="1"/>
</dbReference>
<keyword evidence="4" id="KW-0963">Cytoplasm</keyword>
<reference evidence="8" key="2">
    <citation type="submission" date="2025-08" db="UniProtKB">
        <authorList>
            <consortium name="Ensembl"/>
        </authorList>
    </citation>
    <scope>IDENTIFICATION</scope>
</reference>
<dbReference type="Ensembl" id="ENSMODT00000070515.1">
    <property type="protein sequence ID" value="ENSMODP00000042132.1"/>
    <property type="gene ID" value="ENSMODG00000049680.1"/>
</dbReference>
<dbReference type="GeneTree" id="ENSGT00940000167647"/>
<evidence type="ECO:0000256" key="2">
    <source>
        <dbReference type="ARBA" id="ARBA00004496"/>
    </source>
</evidence>
<evidence type="ECO:0008006" key="10">
    <source>
        <dbReference type="Google" id="ProtNLM"/>
    </source>
</evidence>
<comment type="similarity">
    <text evidence="3">Belongs to the JUPITER family.</text>
</comment>
<dbReference type="GO" id="GO:0005737">
    <property type="term" value="C:cytoplasm"/>
    <property type="evidence" value="ECO:0007669"/>
    <property type="project" value="UniProtKB-SubCell"/>
</dbReference>
<keyword evidence="6" id="KW-0539">Nucleus</keyword>
<keyword evidence="9" id="KW-1185">Reference proteome</keyword>
<reference evidence="8 9" key="1">
    <citation type="journal article" date="2007" name="Nature">
        <title>Genome of the marsupial Monodelphis domestica reveals innovation in non-coding sequences.</title>
        <authorList>
            <person name="Mikkelsen T.S."/>
            <person name="Wakefield M.J."/>
            <person name="Aken B."/>
            <person name="Amemiya C.T."/>
            <person name="Chang J.L."/>
            <person name="Duke S."/>
            <person name="Garber M."/>
            <person name="Gentles A.J."/>
            <person name="Goodstadt L."/>
            <person name="Heger A."/>
            <person name="Jurka J."/>
            <person name="Kamal M."/>
            <person name="Mauceli E."/>
            <person name="Searle S.M."/>
            <person name="Sharpe T."/>
            <person name="Baker M.L."/>
            <person name="Batzer M.A."/>
            <person name="Benos P.V."/>
            <person name="Belov K."/>
            <person name="Clamp M."/>
            <person name="Cook A."/>
            <person name="Cuff J."/>
            <person name="Das R."/>
            <person name="Davidow L."/>
            <person name="Deakin J.E."/>
            <person name="Fazzari M.J."/>
            <person name="Glass J.L."/>
            <person name="Grabherr M."/>
            <person name="Greally J.M."/>
            <person name="Gu W."/>
            <person name="Hore T.A."/>
            <person name="Huttley G.A."/>
            <person name="Kleber M."/>
            <person name="Jirtle R.L."/>
            <person name="Koina E."/>
            <person name="Lee J.T."/>
            <person name="Mahony S."/>
            <person name="Marra M.A."/>
            <person name="Miller R.D."/>
            <person name="Nicholls R.D."/>
            <person name="Oda M."/>
            <person name="Papenfuss A.T."/>
            <person name="Parra Z.E."/>
            <person name="Pollock D.D."/>
            <person name="Ray D.A."/>
            <person name="Schein J.E."/>
            <person name="Speed T.P."/>
            <person name="Thompson K."/>
            <person name="VandeBerg J.L."/>
            <person name="Wade C.M."/>
            <person name="Walker J.A."/>
            <person name="Waters P.D."/>
            <person name="Webber C."/>
            <person name="Weidman J.R."/>
            <person name="Xie X."/>
            <person name="Zody M.C."/>
            <person name="Baldwin J."/>
            <person name="Abdouelleil A."/>
            <person name="Abdulkadir J."/>
            <person name="Abebe A."/>
            <person name="Abera B."/>
            <person name="Abreu J."/>
            <person name="Acer S.C."/>
            <person name="Aftuck L."/>
            <person name="Alexander A."/>
            <person name="An P."/>
            <person name="Anderson E."/>
            <person name="Anderson S."/>
            <person name="Arachi H."/>
            <person name="Azer M."/>
            <person name="Bachantsang P."/>
            <person name="Barry A."/>
            <person name="Bayul T."/>
            <person name="Berlin A."/>
            <person name="Bessette D."/>
            <person name="Bloom T."/>
            <person name="Bloom T."/>
            <person name="Boguslavskiy L."/>
            <person name="Bonnet C."/>
            <person name="Boukhgalter B."/>
            <person name="Bourzgui I."/>
            <person name="Brown A."/>
            <person name="Cahill P."/>
            <person name="Channer S."/>
            <person name="Cheshatsang Y."/>
            <person name="Chuda L."/>
            <person name="Citroen M."/>
            <person name="Collymore A."/>
            <person name="Cooke P."/>
            <person name="Costello M."/>
            <person name="D'Aco K."/>
            <person name="Daza R."/>
            <person name="De Haan G."/>
            <person name="DeGray S."/>
            <person name="DeMaso C."/>
            <person name="Dhargay N."/>
            <person name="Dooley K."/>
            <person name="Dooley E."/>
            <person name="Doricent M."/>
            <person name="Dorje P."/>
            <person name="Dorjee K."/>
            <person name="Dupes A."/>
            <person name="Elong R."/>
            <person name="Falk J."/>
            <person name="Farina A."/>
            <person name="Faro S."/>
            <person name="Ferguson D."/>
            <person name="Fisher S."/>
            <person name="Foley C.D."/>
            <person name="Franke A."/>
            <person name="Friedrich D."/>
            <person name="Gadbois L."/>
            <person name="Gearin G."/>
            <person name="Gearin C.R."/>
            <person name="Giannoukos G."/>
            <person name="Goode T."/>
            <person name="Graham J."/>
            <person name="Grandbois E."/>
            <person name="Grewal S."/>
            <person name="Gyaltsen K."/>
            <person name="Hafez N."/>
            <person name="Hagos B."/>
            <person name="Hall J."/>
            <person name="Henson C."/>
            <person name="Hollinger A."/>
            <person name="Honan T."/>
            <person name="Huard M.D."/>
            <person name="Hughes L."/>
            <person name="Hurhula B."/>
            <person name="Husby M.E."/>
            <person name="Kamat A."/>
            <person name="Kanga B."/>
            <person name="Kashin S."/>
            <person name="Khazanovich D."/>
            <person name="Kisner P."/>
            <person name="Lance K."/>
            <person name="Lara M."/>
            <person name="Lee W."/>
            <person name="Lennon N."/>
            <person name="Letendre F."/>
            <person name="LeVine R."/>
            <person name="Lipovsky A."/>
            <person name="Liu X."/>
            <person name="Liu J."/>
            <person name="Liu S."/>
            <person name="Lokyitsang T."/>
            <person name="Lokyitsang Y."/>
            <person name="Lubonja R."/>
            <person name="Lui A."/>
            <person name="MacDonald P."/>
            <person name="Magnisalis V."/>
            <person name="Maru K."/>
            <person name="Matthews C."/>
            <person name="McCusker W."/>
            <person name="McDonough S."/>
            <person name="Mehta T."/>
            <person name="Meldrim J."/>
            <person name="Meneus L."/>
            <person name="Mihai O."/>
            <person name="Mihalev A."/>
            <person name="Mihova T."/>
            <person name="Mittelman R."/>
            <person name="Mlenga V."/>
            <person name="Montmayeur A."/>
            <person name="Mulrain L."/>
            <person name="Navidi A."/>
            <person name="Naylor J."/>
            <person name="Negash T."/>
            <person name="Nguyen T."/>
            <person name="Nguyen N."/>
            <person name="Nicol R."/>
            <person name="Norbu C."/>
            <person name="Norbu N."/>
            <person name="Novod N."/>
            <person name="O'Neill B."/>
            <person name="Osman S."/>
            <person name="Markiewicz E."/>
            <person name="Oyono O.L."/>
            <person name="Patti C."/>
            <person name="Phunkhang P."/>
            <person name="Pierre F."/>
            <person name="Priest M."/>
            <person name="Raghuraman S."/>
            <person name="Rege F."/>
            <person name="Reyes R."/>
            <person name="Rise C."/>
            <person name="Rogov P."/>
            <person name="Ross K."/>
            <person name="Ryan E."/>
            <person name="Settipalli S."/>
            <person name="Shea T."/>
            <person name="Sherpa N."/>
            <person name="Shi L."/>
            <person name="Shih D."/>
            <person name="Sparrow T."/>
            <person name="Spaulding J."/>
            <person name="Stalker J."/>
            <person name="Stange-Thomann N."/>
            <person name="Stavropoulos S."/>
            <person name="Stone C."/>
            <person name="Strader C."/>
            <person name="Tesfaye S."/>
            <person name="Thomson T."/>
            <person name="Thoulutsang Y."/>
            <person name="Thoulutsang D."/>
            <person name="Topham K."/>
            <person name="Topping I."/>
            <person name="Tsamla T."/>
            <person name="Vassiliev H."/>
            <person name="Vo A."/>
            <person name="Wangchuk T."/>
            <person name="Wangdi T."/>
            <person name="Weiand M."/>
            <person name="Wilkinson J."/>
            <person name="Wilson A."/>
            <person name="Yadav S."/>
            <person name="Young G."/>
            <person name="Yu Q."/>
            <person name="Zembek L."/>
            <person name="Zhong D."/>
            <person name="Zimmer A."/>
            <person name="Zwirko Z."/>
            <person name="Jaffe D.B."/>
            <person name="Alvarez P."/>
            <person name="Brockman W."/>
            <person name="Butler J."/>
            <person name="Chin C."/>
            <person name="Gnerre S."/>
            <person name="MacCallum I."/>
            <person name="Graves J.A."/>
            <person name="Ponting C.P."/>
            <person name="Breen M."/>
            <person name="Samollow P.B."/>
            <person name="Lander E.S."/>
            <person name="Lindblad-Toh K."/>
        </authorList>
    </citation>
    <scope>NUCLEOTIDE SEQUENCE [LARGE SCALE GENOMIC DNA]</scope>
</reference>
<dbReference type="GO" id="GO:0005634">
    <property type="term" value="C:nucleus"/>
    <property type="evidence" value="ECO:0000318"/>
    <property type="project" value="GO_Central"/>
</dbReference>
<dbReference type="PANTHER" id="PTHR34930:SF5">
    <property type="entry name" value="JUPITER MICROTUBULE ASSOCIATED HOMOLOG 2"/>
    <property type="match status" value="1"/>
</dbReference>
<evidence type="ECO:0000256" key="3">
    <source>
        <dbReference type="ARBA" id="ARBA00008329"/>
    </source>
</evidence>
<proteinExistence type="inferred from homology"/>
<evidence type="ECO:0000313" key="8">
    <source>
        <dbReference type="Ensembl" id="ENSMODP00000042132.1"/>
    </source>
</evidence>
<dbReference type="OMA" id="MNTCKEC"/>
<evidence type="ECO:0000256" key="1">
    <source>
        <dbReference type="ARBA" id="ARBA00004123"/>
    </source>
</evidence>
<protein>
    <recommendedName>
        <fullName evidence="10">Jupiter microtubule associated homolog 2</fullName>
    </recommendedName>
</protein>